<evidence type="ECO:0000313" key="2">
    <source>
        <dbReference type="EMBL" id="SEB33418.1"/>
    </source>
</evidence>
<evidence type="ECO:0000313" key="3">
    <source>
        <dbReference type="Proteomes" id="UP000183561"/>
    </source>
</evidence>
<feature type="compositionally biased region" description="Polar residues" evidence="1">
    <location>
        <begin position="111"/>
        <end position="135"/>
    </location>
</feature>
<keyword evidence="3" id="KW-1185">Reference proteome</keyword>
<feature type="region of interest" description="Disordered" evidence="1">
    <location>
        <begin position="56"/>
        <end position="210"/>
    </location>
</feature>
<dbReference type="Proteomes" id="UP000183561">
    <property type="component" value="Unassembled WGS sequence"/>
</dbReference>
<gene>
    <name evidence="2" type="ORF">SAMN04490239_0725</name>
</gene>
<proteinExistence type="predicted"/>
<reference evidence="3" key="1">
    <citation type="submission" date="2016-10" db="EMBL/GenBank/DDBJ databases">
        <authorList>
            <person name="Varghese N."/>
            <person name="Submissions S."/>
        </authorList>
    </citation>
    <scope>NUCLEOTIDE SEQUENCE [LARGE SCALE GENOMIC DNA]</scope>
    <source>
        <strain evidence="3">DSM 44498</strain>
    </source>
</reference>
<name>A0A1H4IJE0_9NOCA</name>
<organism evidence="2 3">
    <name type="scientific">Rhodococcus koreensis</name>
    <dbReference type="NCBI Taxonomy" id="99653"/>
    <lineage>
        <taxon>Bacteria</taxon>
        <taxon>Bacillati</taxon>
        <taxon>Actinomycetota</taxon>
        <taxon>Actinomycetes</taxon>
        <taxon>Mycobacteriales</taxon>
        <taxon>Nocardiaceae</taxon>
        <taxon>Rhodococcus</taxon>
    </lineage>
</organism>
<accession>A0A1H4IJE0</accession>
<dbReference type="AlphaFoldDB" id="A0A1H4IJE0"/>
<evidence type="ECO:0000256" key="1">
    <source>
        <dbReference type="SAM" id="MobiDB-lite"/>
    </source>
</evidence>
<protein>
    <submittedName>
        <fullName evidence="2">Uncharacterized protein</fullName>
    </submittedName>
</protein>
<dbReference type="EMBL" id="FNSV01000004">
    <property type="protein sequence ID" value="SEB33418.1"/>
    <property type="molecule type" value="Genomic_DNA"/>
</dbReference>
<sequence>MGRKRYACNATRRYPVVTADYTTLERCNDRAHKGFRCSSVLVPFGVEFCGQARTTPRPLARARRRRSIGRSPTGWRPGVPGSRHSRTRGPCLRRPGAASTRSPPRDRLPPGTSSTTEVSDGHTPQSSDLAAQTNLDTDDDVSAADPARGDTAWGCTPGRCPAQRSSDSNGATARAPLPDPPPAGPESHEPFPAPVLRKQLIHNASRSSRS</sequence>